<dbReference type="PROSITE" id="PS01186">
    <property type="entry name" value="EGF_2"/>
    <property type="match status" value="1"/>
</dbReference>
<feature type="disulfide bond" evidence="1">
    <location>
        <begin position="410"/>
        <end position="428"/>
    </location>
</feature>
<proteinExistence type="predicted"/>
<comment type="caution">
    <text evidence="5">The sequence shown here is derived from an EMBL/GenBank/DDBJ whole genome shotgun (WGS) entry which is preliminary data.</text>
</comment>
<keyword evidence="2" id="KW-0472">Membrane</keyword>
<evidence type="ECO:0000256" key="3">
    <source>
        <dbReference type="SAM" id="SignalP"/>
    </source>
</evidence>
<reference evidence="5 6" key="1">
    <citation type="submission" date="2022-12" db="EMBL/GenBank/DDBJ databases">
        <title>Chromosome-level genome of Tegillarca granosa.</title>
        <authorList>
            <person name="Kim J."/>
        </authorList>
    </citation>
    <scope>NUCLEOTIDE SEQUENCE [LARGE SCALE GENOMIC DNA]</scope>
    <source>
        <strain evidence="5">Teg-2019</strain>
        <tissue evidence="5">Adductor muscle</tissue>
    </source>
</reference>
<keyword evidence="3" id="KW-0732">Signal</keyword>
<feature type="transmembrane region" description="Helical" evidence="2">
    <location>
        <begin position="292"/>
        <end position="312"/>
    </location>
</feature>
<dbReference type="Gene3D" id="2.10.50.10">
    <property type="entry name" value="Tumor Necrosis Factor Receptor, subunit A, domain 2"/>
    <property type="match status" value="1"/>
</dbReference>
<gene>
    <name evidence="5" type="ORF">KUTeg_011806</name>
</gene>
<accession>A0ABQ9F165</accession>
<feature type="chain" id="PRO_5045239388" description="TNFR-Cys domain-containing protein" evidence="3">
    <location>
        <begin position="22"/>
        <end position="1104"/>
    </location>
</feature>
<dbReference type="InterPro" id="IPR001368">
    <property type="entry name" value="TNFR/NGFR_Cys_rich_reg"/>
</dbReference>
<dbReference type="PROSITE" id="PS50050">
    <property type="entry name" value="TNFR_NGFR_2"/>
    <property type="match status" value="1"/>
</dbReference>
<dbReference type="EMBL" id="JARBDR010000640">
    <property type="protein sequence ID" value="KAJ8309941.1"/>
    <property type="molecule type" value="Genomic_DNA"/>
</dbReference>
<keyword evidence="2" id="KW-1133">Transmembrane helix</keyword>
<feature type="domain" description="TNFR-Cys" evidence="4">
    <location>
        <begin position="391"/>
        <end position="428"/>
    </location>
</feature>
<comment type="caution">
    <text evidence="1">Lacks conserved residue(s) required for the propagation of feature annotation.</text>
</comment>
<feature type="repeat" description="TNFR-Cys" evidence="1">
    <location>
        <begin position="391"/>
        <end position="428"/>
    </location>
</feature>
<dbReference type="Proteomes" id="UP001217089">
    <property type="component" value="Unassembled WGS sequence"/>
</dbReference>
<evidence type="ECO:0000256" key="1">
    <source>
        <dbReference type="PROSITE-ProRule" id="PRU00206"/>
    </source>
</evidence>
<evidence type="ECO:0000313" key="6">
    <source>
        <dbReference type="Proteomes" id="UP001217089"/>
    </source>
</evidence>
<sequence>MVDFLRNSLILICFLLGVTISEKLNFKSEYVPDDKFDNCNQGGDFHLTPRQREEKTADFYVYTENLHVRSLNLSVPHYGNIVYLDIIQSTQVELVFEEEKENNELLNFELQTISPYADMESELYMYHTALSSDKGLHITLYVAHQQPVFTSSNITVVIFTTIVLVFTAAFLYNNLRKVQLREYVSYCRDTTPSLSPATTSSEKEETLATGTDKKHSITSKCRNYFLKTLFFGKDDGLMESLTDNVTVTEFPTVQEHQAPSTPQGSKARRKPYLHGSQNHNMGTITHQHLKSVPLPVIFCLCVTLTVAVVFAWRTASSRYILKVGIPNSAHIRKVRSYSEKPDLAGININTSSINLLTKLQLIDVDDSCKGNLTSCHTHAYCDVDSGTFNCICRRGYYVDQQTCRECSTKCPDGYYMSEPCTSHKNVVCKACTECVETAYEAAPCRTTNDRICLDVSFPVNHIKWKGTSPVLSNTTIDVTSSKNVFIDKLGKIRNLDTVVYITNNQQSMEFFYGRPSGLEIKIKVSEIFLVPSYVDLDHIDDTPFFITYKEPMQDLKDRYNKIQEKYCRHPLPDHYKMILEVIRNITSAASYTACDPSHVGSPRCQNRYKEGNKYLNRYLDVQCPKTQGSFEHLKKHPNVIYCPYITTLLTKTFGLKPSELEALSFPTQQCQKLKQDCEKCIYNNTCPNNQDPSPEGDCCSIPCYSTRACSQAFSSTCPQKPVECAAGDVYMFILEPLFEMLGRQYMCHLKYRKPIQLYQVDYQVDILDLKYSLRRKQHIVKAPNKTVHQHSKFNLDFMSIEHVAFPEISDEVVVIGNRFDTNHSAQKFTMYPLKKPSDFNKRKKFNVRPGRDDINRNVYSTHVQLERPFLYSSSVWYRGGCVNKNFSQFYPAQHIYKHKPIEIDPNIMKSDDYFEYQVTPIDRVPYIKFFISGDESILKYYKSDFQTAQLNGSSLQGDLEWNHDNKTWLVSINGTLLSCPAYITTDIYDKYMVAKLGHFDVFVKCPPSFQMSFSLQQPSRDTPDIFIVIVNDSATSHRIVLSLINKPVYLPVNEMTSLIPISSTEYPWIPIIITFVLTVIILTAFLLLGIYIGQQETNKSMEKL</sequence>
<evidence type="ECO:0000259" key="4">
    <source>
        <dbReference type="PROSITE" id="PS50050"/>
    </source>
</evidence>
<name>A0ABQ9F165_TEGGR</name>
<dbReference type="SMART" id="SM00208">
    <property type="entry name" value="TNFR"/>
    <property type="match status" value="1"/>
</dbReference>
<evidence type="ECO:0000313" key="5">
    <source>
        <dbReference type="EMBL" id="KAJ8309941.1"/>
    </source>
</evidence>
<organism evidence="5 6">
    <name type="scientific">Tegillarca granosa</name>
    <name type="common">Malaysian cockle</name>
    <name type="synonym">Anadara granosa</name>
    <dbReference type="NCBI Taxonomy" id="220873"/>
    <lineage>
        <taxon>Eukaryota</taxon>
        <taxon>Metazoa</taxon>
        <taxon>Spiralia</taxon>
        <taxon>Lophotrochozoa</taxon>
        <taxon>Mollusca</taxon>
        <taxon>Bivalvia</taxon>
        <taxon>Autobranchia</taxon>
        <taxon>Pteriomorphia</taxon>
        <taxon>Arcoida</taxon>
        <taxon>Arcoidea</taxon>
        <taxon>Arcidae</taxon>
        <taxon>Tegillarca</taxon>
    </lineage>
</organism>
<keyword evidence="2" id="KW-0812">Transmembrane</keyword>
<keyword evidence="6" id="KW-1185">Reference proteome</keyword>
<protein>
    <recommendedName>
        <fullName evidence="4">TNFR-Cys domain-containing protein</fullName>
    </recommendedName>
</protein>
<feature type="transmembrane region" description="Helical" evidence="2">
    <location>
        <begin position="1068"/>
        <end position="1093"/>
    </location>
</feature>
<feature type="transmembrane region" description="Helical" evidence="2">
    <location>
        <begin position="154"/>
        <end position="172"/>
    </location>
</feature>
<keyword evidence="1" id="KW-1015">Disulfide bond</keyword>
<dbReference type="InterPro" id="IPR000742">
    <property type="entry name" value="EGF"/>
</dbReference>
<evidence type="ECO:0000256" key="2">
    <source>
        <dbReference type="SAM" id="Phobius"/>
    </source>
</evidence>
<feature type="signal peptide" evidence="3">
    <location>
        <begin position="1"/>
        <end position="21"/>
    </location>
</feature>